<evidence type="ECO:0000313" key="3">
    <source>
        <dbReference type="EMBL" id="WUP48215.1"/>
    </source>
</evidence>
<dbReference type="EMBL" id="CP108084">
    <property type="protein sequence ID" value="WUP48215.1"/>
    <property type="molecule type" value="Genomic_DNA"/>
</dbReference>
<gene>
    <name evidence="3" type="ORF">OG994_21740</name>
</gene>
<organism evidence="3 4">
    <name type="scientific">Micromonospora globbae</name>
    <dbReference type="NCBI Taxonomy" id="1894969"/>
    <lineage>
        <taxon>Bacteria</taxon>
        <taxon>Bacillati</taxon>
        <taxon>Actinomycetota</taxon>
        <taxon>Actinomycetes</taxon>
        <taxon>Micromonosporales</taxon>
        <taxon>Micromonosporaceae</taxon>
        <taxon>Micromonospora</taxon>
    </lineage>
</organism>
<dbReference type="Proteomes" id="UP001432190">
    <property type="component" value="Chromosome"/>
</dbReference>
<keyword evidence="1" id="KW-0238">DNA-binding</keyword>
<keyword evidence="4" id="KW-1185">Reference proteome</keyword>
<proteinExistence type="predicted"/>
<evidence type="ECO:0000256" key="1">
    <source>
        <dbReference type="ARBA" id="ARBA00023125"/>
    </source>
</evidence>
<dbReference type="Pfam" id="PF07282">
    <property type="entry name" value="Cas12f1-like_TNB"/>
    <property type="match status" value="1"/>
</dbReference>
<name>A0ABZ1S192_9ACTN</name>
<dbReference type="InterPro" id="IPR010095">
    <property type="entry name" value="Cas12f1-like_TNB"/>
</dbReference>
<accession>A0ABZ1S192</accession>
<evidence type="ECO:0000259" key="2">
    <source>
        <dbReference type="Pfam" id="PF07282"/>
    </source>
</evidence>
<dbReference type="RefSeq" id="WP_328850798.1">
    <property type="nucleotide sequence ID" value="NZ_CP108084.1"/>
</dbReference>
<reference evidence="3" key="1">
    <citation type="submission" date="2022-10" db="EMBL/GenBank/DDBJ databases">
        <title>The complete genomes of actinobacterial strains from the NBC collection.</title>
        <authorList>
            <person name="Joergensen T.S."/>
            <person name="Alvarez Arevalo M."/>
            <person name="Sterndorff E.B."/>
            <person name="Faurdal D."/>
            <person name="Vuksanovic O."/>
            <person name="Mourched A.-S."/>
            <person name="Charusanti P."/>
            <person name="Shaw S."/>
            <person name="Blin K."/>
            <person name="Weber T."/>
        </authorList>
    </citation>
    <scope>NUCLEOTIDE SEQUENCE</scope>
    <source>
        <strain evidence="3">NBC_00256</strain>
    </source>
</reference>
<sequence length="80" mass="8955">MITWAQQQGVGVLHVGDPRGVLEIAAGRRHNLRLRQWQIGRLLQVLTDKATLAGITVRLVDERGTSSTCHRRVPKPRGRP</sequence>
<evidence type="ECO:0000313" key="4">
    <source>
        <dbReference type="Proteomes" id="UP001432190"/>
    </source>
</evidence>
<protein>
    <recommendedName>
        <fullName evidence="2">Cas12f1-like TNB domain-containing protein</fullName>
    </recommendedName>
</protein>
<feature type="domain" description="Cas12f1-like TNB" evidence="2">
    <location>
        <begin position="40"/>
        <end position="71"/>
    </location>
</feature>